<evidence type="ECO:0000256" key="6">
    <source>
        <dbReference type="ARBA" id="ARBA00022840"/>
    </source>
</evidence>
<comment type="similarity">
    <text evidence="2">Belongs to the ABC transporter superfamily. ABCC family. Conjugate transporter (TC 3.A.1.208) subfamily.</text>
</comment>
<evidence type="ECO:0000256" key="4">
    <source>
        <dbReference type="ARBA" id="ARBA00022692"/>
    </source>
</evidence>
<comment type="caution">
    <text evidence="14">The sequence shown here is derived from an EMBL/GenBank/DDBJ whole genome shotgun (WGS) entry which is preliminary data.</text>
</comment>
<dbReference type="PROSITE" id="PS50929">
    <property type="entry name" value="ABC_TM1F"/>
    <property type="match status" value="1"/>
</dbReference>
<dbReference type="GO" id="GO:0005886">
    <property type="term" value="C:plasma membrane"/>
    <property type="evidence" value="ECO:0007669"/>
    <property type="project" value="TreeGrafter"/>
</dbReference>
<evidence type="ECO:0000313" key="15">
    <source>
        <dbReference type="Proteomes" id="UP001165063"/>
    </source>
</evidence>
<dbReference type="SUPFAM" id="SSF52540">
    <property type="entry name" value="P-loop containing nucleoside triphosphate hydrolases"/>
    <property type="match status" value="2"/>
</dbReference>
<dbReference type="FunFam" id="1.20.1560.10:FF:000010">
    <property type="entry name" value="Multidrug resistance-associated ABC transporter"/>
    <property type="match status" value="1"/>
</dbReference>
<dbReference type="Pfam" id="PF00005">
    <property type="entry name" value="ABC_tran"/>
    <property type="match status" value="2"/>
</dbReference>
<evidence type="ECO:0000256" key="9">
    <source>
        <dbReference type="ARBA" id="ARBA00023180"/>
    </source>
</evidence>
<dbReference type="InterPro" id="IPR036640">
    <property type="entry name" value="ABC1_TM_sf"/>
</dbReference>
<evidence type="ECO:0000256" key="5">
    <source>
        <dbReference type="ARBA" id="ARBA00022741"/>
    </source>
</evidence>
<accession>A0A9W7DI47</accession>
<dbReference type="InterPro" id="IPR050173">
    <property type="entry name" value="ABC_transporter_C-like"/>
</dbReference>
<evidence type="ECO:0000259" key="12">
    <source>
        <dbReference type="PROSITE" id="PS50893"/>
    </source>
</evidence>
<evidence type="ECO:0000313" key="14">
    <source>
        <dbReference type="EMBL" id="GMG46331.1"/>
    </source>
</evidence>
<keyword evidence="9" id="KW-0325">Glycoprotein</keyword>
<dbReference type="SMART" id="SM00382">
    <property type="entry name" value="AAA"/>
    <property type="match status" value="2"/>
</dbReference>
<dbReference type="GO" id="GO:0008559">
    <property type="term" value="F:ABC-type xenobiotic transporter activity"/>
    <property type="evidence" value="ECO:0007669"/>
    <property type="project" value="TreeGrafter"/>
</dbReference>
<keyword evidence="3" id="KW-0813">Transport</keyword>
<gene>
    <name evidence="14" type="ORF">Amon01_000686500</name>
</gene>
<dbReference type="PROSITE" id="PS50893">
    <property type="entry name" value="ABC_TRANSPORTER_2"/>
    <property type="match status" value="1"/>
</dbReference>
<dbReference type="FunFam" id="3.40.50.300:FF:000630">
    <property type="entry name" value="ATP-binding cassette (ABC) transporter, putative"/>
    <property type="match status" value="1"/>
</dbReference>
<dbReference type="PROSITE" id="PS00211">
    <property type="entry name" value="ABC_TRANSPORTER_1"/>
    <property type="match status" value="1"/>
</dbReference>
<keyword evidence="6" id="KW-0067">ATP-binding</keyword>
<feature type="transmembrane region" description="Helical" evidence="11">
    <location>
        <begin position="56"/>
        <end position="77"/>
    </location>
</feature>
<dbReference type="CDD" id="cd03244">
    <property type="entry name" value="ABCC_MRP_domain2"/>
    <property type="match status" value="1"/>
</dbReference>
<dbReference type="CDD" id="cd18606">
    <property type="entry name" value="ABC_6TM_YOR1_D2_like"/>
    <property type="match status" value="1"/>
</dbReference>
<dbReference type="Proteomes" id="UP001165063">
    <property type="component" value="Unassembled WGS sequence"/>
</dbReference>
<keyword evidence="4 11" id="KW-0812">Transmembrane</keyword>
<feature type="region of interest" description="Disordered" evidence="10">
    <location>
        <begin position="125"/>
        <end position="145"/>
    </location>
</feature>
<keyword evidence="15" id="KW-1185">Reference proteome</keyword>
<protein>
    <submittedName>
        <fullName evidence="14">Unnamed protein product</fullName>
    </submittedName>
</protein>
<evidence type="ECO:0000259" key="13">
    <source>
        <dbReference type="PROSITE" id="PS50929"/>
    </source>
</evidence>
<keyword evidence="8 11" id="KW-0472">Membrane</keyword>
<feature type="domain" description="ABC transmembrane type-1" evidence="13">
    <location>
        <begin position="438"/>
        <end position="714"/>
    </location>
</feature>
<dbReference type="InterPro" id="IPR027417">
    <property type="entry name" value="P-loop_NTPase"/>
</dbReference>
<dbReference type="OrthoDB" id="6500128at2759"/>
<comment type="subcellular location">
    <subcellularLocation>
        <location evidence="1">Membrane</location>
        <topology evidence="1">Multi-pass membrane protein</topology>
    </subcellularLocation>
</comment>
<name>A0A9W7DI47_AMBMO</name>
<dbReference type="GO" id="GO:0016887">
    <property type="term" value="F:ATP hydrolysis activity"/>
    <property type="evidence" value="ECO:0007669"/>
    <property type="project" value="InterPro"/>
</dbReference>
<keyword evidence="7 11" id="KW-1133">Transmembrane helix</keyword>
<evidence type="ECO:0000256" key="2">
    <source>
        <dbReference type="ARBA" id="ARBA00009726"/>
    </source>
</evidence>
<dbReference type="FunFam" id="3.40.50.300:FF:001750">
    <property type="entry name" value="ATP-binding cassette transporter"/>
    <property type="match status" value="1"/>
</dbReference>
<dbReference type="Gene3D" id="3.40.50.300">
    <property type="entry name" value="P-loop containing nucleotide triphosphate hydrolases"/>
    <property type="match status" value="2"/>
</dbReference>
<evidence type="ECO:0000256" key="1">
    <source>
        <dbReference type="ARBA" id="ARBA00004141"/>
    </source>
</evidence>
<dbReference type="CDD" id="cd03250">
    <property type="entry name" value="ABCC_MRP_domain1"/>
    <property type="match status" value="1"/>
</dbReference>
<evidence type="ECO:0000256" key="3">
    <source>
        <dbReference type="ARBA" id="ARBA00022448"/>
    </source>
</evidence>
<dbReference type="InterPro" id="IPR011527">
    <property type="entry name" value="ABC1_TM_dom"/>
</dbReference>
<organism evidence="14 15">
    <name type="scientific">Ambrosiozyma monospora</name>
    <name type="common">Yeast</name>
    <name type="synonym">Endomycopsis monosporus</name>
    <dbReference type="NCBI Taxonomy" id="43982"/>
    <lineage>
        <taxon>Eukaryota</taxon>
        <taxon>Fungi</taxon>
        <taxon>Dikarya</taxon>
        <taxon>Ascomycota</taxon>
        <taxon>Saccharomycotina</taxon>
        <taxon>Pichiomycetes</taxon>
        <taxon>Pichiales</taxon>
        <taxon>Pichiaceae</taxon>
        <taxon>Ambrosiozyma</taxon>
    </lineage>
</organism>
<feature type="transmembrane region" description="Helical" evidence="11">
    <location>
        <begin position="12"/>
        <end position="36"/>
    </location>
</feature>
<dbReference type="EMBL" id="BSXU01004659">
    <property type="protein sequence ID" value="GMG46331.1"/>
    <property type="molecule type" value="Genomic_DNA"/>
</dbReference>
<dbReference type="InterPro" id="IPR003439">
    <property type="entry name" value="ABC_transporter-like_ATP-bd"/>
</dbReference>
<evidence type="ECO:0000256" key="10">
    <source>
        <dbReference type="SAM" id="MobiDB-lite"/>
    </source>
</evidence>
<feature type="region of interest" description="Disordered" evidence="10">
    <location>
        <begin position="360"/>
        <end position="386"/>
    </location>
</feature>
<feature type="transmembrane region" description="Helical" evidence="11">
    <location>
        <begin position="432"/>
        <end position="456"/>
    </location>
</feature>
<sequence>MNVLLKIQFLRNAVSAIAVSLASFSAMIGFLSVYGYYGYLKNAANIFSSVTLFNILTGHVSMLPTALSTGADAMIAFKRVQKFLLASEETPDPEYHIHKISDSVPAISIQNGEFIWAEKQQQLELENNETPQSEKNEKSENQTSNFSGLHNINLNITHKEFIVITGSIGSGKSSLLAAMSSLMSRVSGRIDISGNLLLCSNPWIQNATVKNNITFGLPYDKILYRTVVDVCALQSDFDILPAGDQTEIGERGVNLSGGQKARINLARAVYKVCHSPENNILLLDDVLSAVDAKVGKHIMERCFMGLLAEKTRVLATHQLALIGSADRIIFLNGDGTIDIGTHEELMARNVLFANLMGFQQESKPKEKEEEPEDDEGEENEDEGARLIRKQTTKVEYNESKGKLIQREHREVNGIKKDVLLEFIKSGCGKTGLGIMVPAVLASITMTTFCMLFQNVWLSFWSSDRFHGKSDGFYIGFYVMFTVLFVLCAVWEFGTLVFMCNNASRSLNIRALQKIMHAPMSFFDTTPMGRILNRFTKDTDALDNEIAEQLRLFCFGIGNMIGILILCCIYMPYFTIVIPFLLIFAVSSFSYYQSTAREVKRIEGVQRSIVYSTFDEILQGSDTIKLYGNTELFINKNKDQINTMNEAYYLTNALQRFFAVTLHFASGCLNLVVTMLCASDAFPISGASSGVLVSYLVSFSMQIIQSSKAAGQLEQLLNSVERVCEYAVDLPQEASYRTEPPNTPPPENWPTQGSISFRDVCLRYRPALPYVLKNLTIDIKPHEKIGICGRTGAGKSTIMTALYRLSEPENGVVSIDGVDIQKIGLFDLRSILTIIPQDPVLFRGTVRQNLDPFNQLTDEILYAALVRSGCIEKNELATVMKQKVDSGDELHKFHLDGEVEDNGDNFSLGQRQIMALCRAMVKESKILILDEATSSVDYETDAKIQATIVQEFGHF</sequence>
<evidence type="ECO:0000256" key="11">
    <source>
        <dbReference type="SAM" id="Phobius"/>
    </source>
</evidence>
<dbReference type="Pfam" id="PF00664">
    <property type="entry name" value="ABC_membrane"/>
    <property type="match status" value="1"/>
</dbReference>
<dbReference type="GO" id="GO:0005524">
    <property type="term" value="F:ATP binding"/>
    <property type="evidence" value="ECO:0007669"/>
    <property type="project" value="UniProtKB-KW"/>
</dbReference>
<reference evidence="14" key="1">
    <citation type="submission" date="2023-04" db="EMBL/GenBank/DDBJ databases">
        <title>Ambrosiozyma monospora NBRC 1965.</title>
        <authorList>
            <person name="Ichikawa N."/>
            <person name="Sato H."/>
            <person name="Tonouchi N."/>
        </authorList>
    </citation>
    <scope>NUCLEOTIDE SEQUENCE</scope>
    <source>
        <strain evidence="14">NBRC 1965</strain>
    </source>
</reference>
<keyword evidence="5" id="KW-0547">Nucleotide-binding</keyword>
<feature type="compositionally biased region" description="Acidic residues" evidence="10">
    <location>
        <begin position="369"/>
        <end position="381"/>
    </location>
</feature>
<dbReference type="SUPFAM" id="SSF90123">
    <property type="entry name" value="ABC transporter transmembrane region"/>
    <property type="match status" value="1"/>
</dbReference>
<dbReference type="Gene3D" id="1.20.1560.10">
    <property type="entry name" value="ABC transporter type 1, transmembrane domain"/>
    <property type="match status" value="2"/>
</dbReference>
<evidence type="ECO:0000256" key="7">
    <source>
        <dbReference type="ARBA" id="ARBA00022989"/>
    </source>
</evidence>
<feature type="transmembrane region" description="Helical" evidence="11">
    <location>
        <begin position="476"/>
        <end position="499"/>
    </location>
</feature>
<dbReference type="PANTHER" id="PTHR24223">
    <property type="entry name" value="ATP-BINDING CASSETTE SUB-FAMILY C"/>
    <property type="match status" value="1"/>
</dbReference>
<dbReference type="AlphaFoldDB" id="A0A9W7DI47"/>
<proteinExistence type="inferred from homology"/>
<evidence type="ECO:0000256" key="8">
    <source>
        <dbReference type="ARBA" id="ARBA00023136"/>
    </source>
</evidence>
<feature type="domain" description="ABC transporter" evidence="12">
    <location>
        <begin position="123"/>
        <end position="358"/>
    </location>
</feature>
<dbReference type="InterPro" id="IPR003593">
    <property type="entry name" value="AAA+_ATPase"/>
</dbReference>
<dbReference type="PANTHER" id="PTHR24223:SF456">
    <property type="entry name" value="MULTIDRUG RESISTANCE-ASSOCIATED PROTEIN LETHAL(2)03659"/>
    <property type="match status" value="1"/>
</dbReference>
<feature type="transmembrane region" description="Helical" evidence="11">
    <location>
        <begin position="560"/>
        <end position="591"/>
    </location>
</feature>
<dbReference type="InterPro" id="IPR017871">
    <property type="entry name" value="ABC_transporter-like_CS"/>
</dbReference>